<proteinExistence type="predicted"/>
<comment type="caution">
    <text evidence="2">The sequence shown here is derived from an EMBL/GenBank/DDBJ whole genome shotgun (WGS) entry which is preliminary data.</text>
</comment>
<gene>
    <name evidence="2" type="ORF">Naga_100024g1</name>
</gene>
<evidence type="ECO:0000256" key="1">
    <source>
        <dbReference type="SAM" id="MobiDB-lite"/>
    </source>
</evidence>
<dbReference type="EMBL" id="AZIL01000178">
    <property type="protein sequence ID" value="EWM29046.1"/>
    <property type="molecule type" value="Genomic_DNA"/>
</dbReference>
<organism evidence="2 3">
    <name type="scientific">Nannochloropsis gaditana</name>
    <dbReference type="NCBI Taxonomy" id="72520"/>
    <lineage>
        <taxon>Eukaryota</taxon>
        <taxon>Sar</taxon>
        <taxon>Stramenopiles</taxon>
        <taxon>Ochrophyta</taxon>
        <taxon>Eustigmatophyceae</taxon>
        <taxon>Eustigmatales</taxon>
        <taxon>Monodopsidaceae</taxon>
        <taxon>Nannochloropsis</taxon>
    </lineage>
</organism>
<feature type="compositionally biased region" description="Basic and acidic residues" evidence="1">
    <location>
        <begin position="1"/>
        <end position="14"/>
    </location>
</feature>
<name>W7U8C5_9STRA</name>
<dbReference type="Proteomes" id="UP000019335">
    <property type="component" value="Chromosome 3"/>
</dbReference>
<keyword evidence="3" id="KW-1185">Reference proteome</keyword>
<feature type="non-terminal residue" evidence="2">
    <location>
        <position position="231"/>
    </location>
</feature>
<feature type="region of interest" description="Disordered" evidence="1">
    <location>
        <begin position="1"/>
        <end position="231"/>
    </location>
</feature>
<feature type="compositionally biased region" description="Low complexity" evidence="1">
    <location>
        <begin position="92"/>
        <end position="108"/>
    </location>
</feature>
<protein>
    <submittedName>
        <fullName evidence="2">Uncharacterized protein</fullName>
    </submittedName>
</protein>
<dbReference type="AlphaFoldDB" id="W7U8C5"/>
<sequence length="231" mass="22788">MKLDRKTGGHKDDNGASSGNQTTMEKDARSVANAARRQRTGRVGGNEDEGEEGKEGVEREEGGPPPGEGGASGRGRGTKGKAAASSLAPGGPEVSAMSVSSEAASVPECIELASVGAGQGGGGGSGGGGSDGGGGGGSGDGINEMEPPGSSPARSSAALALASMFRMPQGEERAGEGGKEGGMREAGVENGDRHEDGFAFPLVDGGAKRGSKRGPRGGEEGGGRRRRRGRR</sequence>
<evidence type="ECO:0000313" key="3">
    <source>
        <dbReference type="Proteomes" id="UP000019335"/>
    </source>
</evidence>
<feature type="compositionally biased region" description="Gly residues" evidence="1">
    <location>
        <begin position="117"/>
        <end position="140"/>
    </location>
</feature>
<feature type="compositionally biased region" description="Low complexity" evidence="1">
    <location>
        <begin position="151"/>
        <end position="163"/>
    </location>
</feature>
<evidence type="ECO:0000313" key="2">
    <source>
        <dbReference type="EMBL" id="EWM29046.1"/>
    </source>
</evidence>
<reference evidence="2 3" key="1">
    <citation type="journal article" date="2014" name="Mol. Plant">
        <title>Chromosome Scale Genome Assembly and Transcriptome Profiling of Nannochloropsis gaditana in Nitrogen Depletion.</title>
        <authorList>
            <person name="Corteggiani Carpinelli E."/>
            <person name="Telatin A."/>
            <person name="Vitulo N."/>
            <person name="Forcato C."/>
            <person name="D'Angelo M."/>
            <person name="Schiavon R."/>
            <person name="Vezzi A."/>
            <person name="Giacometti G.M."/>
            <person name="Morosinotto T."/>
            <person name="Valle G."/>
        </authorList>
    </citation>
    <scope>NUCLEOTIDE SEQUENCE [LARGE SCALE GENOMIC DNA]</scope>
    <source>
        <strain evidence="2 3">B-31</strain>
    </source>
</reference>
<accession>W7U8C5</accession>
<feature type="compositionally biased region" description="Basic and acidic residues" evidence="1">
    <location>
        <begin position="53"/>
        <end position="62"/>
    </location>
</feature>
<feature type="compositionally biased region" description="Basic and acidic residues" evidence="1">
    <location>
        <begin position="169"/>
        <end position="197"/>
    </location>
</feature>